<gene>
    <name evidence="1" type="ORF">NADFUDRAFT_84303</name>
</gene>
<keyword evidence="2" id="KW-1185">Reference proteome</keyword>
<dbReference type="Proteomes" id="UP000095009">
    <property type="component" value="Unassembled WGS sequence"/>
</dbReference>
<evidence type="ECO:0000313" key="1">
    <source>
        <dbReference type="EMBL" id="ODQ63685.1"/>
    </source>
</evidence>
<dbReference type="OrthoDB" id="1721884at2759"/>
<name>A0A1E3PE52_9ASCO</name>
<dbReference type="Gene3D" id="3.40.50.300">
    <property type="entry name" value="P-loop containing nucleotide triphosphate hydrolases"/>
    <property type="match status" value="1"/>
</dbReference>
<dbReference type="EMBL" id="KV454414">
    <property type="protein sequence ID" value="ODQ63685.1"/>
    <property type="molecule type" value="Genomic_DNA"/>
</dbReference>
<proteinExistence type="predicted"/>
<reference evidence="1 2" key="1">
    <citation type="journal article" date="2016" name="Proc. Natl. Acad. Sci. U.S.A.">
        <title>Comparative genomics of biotechnologically important yeasts.</title>
        <authorList>
            <person name="Riley R."/>
            <person name="Haridas S."/>
            <person name="Wolfe K.H."/>
            <person name="Lopes M.R."/>
            <person name="Hittinger C.T."/>
            <person name="Goeker M."/>
            <person name="Salamov A.A."/>
            <person name="Wisecaver J.H."/>
            <person name="Long T.M."/>
            <person name="Calvey C.H."/>
            <person name="Aerts A.L."/>
            <person name="Barry K.W."/>
            <person name="Choi C."/>
            <person name="Clum A."/>
            <person name="Coughlan A.Y."/>
            <person name="Deshpande S."/>
            <person name="Douglass A.P."/>
            <person name="Hanson S.J."/>
            <person name="Klenk H.-P."/>
            <person name="LaButti K.M."/>
            <person name="Lapidus A."/>
            <person name="Lindquist E.A."/>
            <person name="Lipzen A.M."/>
            <person name="Meier-Kolthoff J.P."/>
            <person name="Ohm R.A."/>
            <person name="Otillar R.P."/>
            <person name="Pangilinan J.L."/>
            <person name="Peng Y."/>
            <person name="Rokas A."/>
            <person name="Rosa C.A."/>
            <person name="Scheuner C."/>
            <person name="Sibirny A.A."/>
            <person name="Slot J.C."/>
            <person name="Stielow J.B."/>
            <person name="Sun H."/>
            <person name="Kurtzman C.P."/>
            <person name="Blackwell M."/>
            <person name="Grigoriev I.V."/>
            <person name="Jeffries T.W."/>
        </authorList>
    </citation>
    <scope>NUCLEOTIDE SEQUENCE [LARGE SCALE GENOMIC DNA]</scope>
    <source>
        <strain evidence="1 2">DSM 6958</strain>
    </source>
</reference>
<dbReference type="AlphaFoldDB" id="A0A1E3PE52"/>
<protein>
    <submittedName>
        <fullName evidence="1">Uncharacterized protein</fullName>
    </submittedName>
</protein>
<dbReference type="InterPro" id="IPR027417">
    <property type="entry name" value="P-loop_NTPase"/>
</dbReference>
<accession>A0A1E3PE52</accession>
<organism evidence="1 2">
    <name type="scientific">Nadsonia fulvescens var. elongata DSM 6958</name>
    <dbReference type="NCBI Taxonomy" id="857566"/>
    <lineage>
        <taxon>Eukaryota</taxon>
        <taxon>Fungi</taxon>
        <taxon>Dikarya</taxon>
        <taxon>Ascomycota</taxon>
        <taxon>Saccharomycotina</taxon>
        <taxon>Dipodascomycetes</taxon>
        <taxon>Dipodascales</taxon>
        <taxon>Dipodascales incertae sedis</taxon>
        <taxon>Nadsonia</taxon>
    </lineage>
</organism>
<sequence length="68" mass="7410">MSHFGFLDDIGMKPIDLDNVGYHQVIDKTEFVNGREAAPLSIVQPSDLISYGMIPEVIGSVPVLATLH</sequence>
<evidence type="ECO:0000313" key="2">
    <source>
        <dbReference type="Proteomes" id="UP000095009"/>
    </source>
</evidence>